<dbReference type="InterPro" id="IPR050508">
    <property type="entry name" value="Methyltransf_Superfamily"/>
</dbReference>
<dbReference type="InterPro" id="IPR013216">
    <property type="entry name" value="Methyltransf_11"/>
</dbReference>
<dbReference type="Gene3D" id="3.40.50.150">
    <property type="entry name" value="Vaccinia Virus protein VP39"/>
    <property type="match status" value="1"/>
</dbReference>
<dbReference type="Pfam" id="PF08241">
    <property type="entry name" value="Methyltransf_11"/>
    <property type="match status" value="1"/>
</dbReference>
<accession>A0ABN3FB17</accession>
<comment type="caution">
    <text evidence="2">The sequence shown here is derived from an EMBL/GenBank/DDBJ whole genome shotgun (WGS) entry which is preliminary data.</text>
</comment>
<proteinExistence type="predicted"/>
<evidence type="ECO:0000313" key="2">
    <source>
        <dbReference type="EMBL" id="GAA2326242.1"/>
    </source>
</evidence>
<protein>
    <submittedName>
        <fullName evidence="2">Class I SAM-dependent methyltransferase</fullName>
    </submittedName>
</protein>
<dbReference type="PANTHER" id="PTHR42912">
    <property type="entry name" value="METHYLTRANSFERASE"/>
    <property type="match status" value="1"/>
</dbReference>
<sequence length="251" mass="25820">MSFEVAADAYGRFMGRYSEPLATQFAGLAPGGRALDVGCGTGALTGELVVRLGSGNVAAADPSEAFVAAARARFPGVDIRRAAAEALPFAGGEFDAALAQLVVHFMADPVAGLREMARVTRPDGVVAACVWDHAGGGGPLATFWTAALQLDPAAHDESGLAGAREGHLAELFAAAGLRDVEETSLTVRTAFAGFDDWWEPFTLGVGPAGDYVRGLDTAARDALRARCATLLPPHGPIEITASAWTASGRVA</sequence>
<dbReference type="SUPFAM" id="SSF53335">
    <property type="entry name" value="S-adenosyl-L-methionine-dependent methyltransferases"/>
    <property type="match status" value="1"/>
</dbReference>
<keyword evidence="3" id="KW-1185">Reference proteome</keyword>
<dbReference type="Proteomes" id="UP001501444">
    <property type="component" value="Unassembled WGS sequence"/>
</dbReference>
<dbReference type="GO" id="GO:0032259">
    <property type="term" value="P:methylation"/>
    <property type="evidence" value="ECO:0007669"/>
    <property type="project" value="UniProtKB-KW"/>
</dbReference>
<dbReference type="EMBL" id="BAAARV010000003">
    <property type="protein sequence ID" value="GAA2326242.1"/>
    <property type="molecule type" value="Genomic_DNA"/>
</dbReference>
<gene>
    <name evidence="2" type="ORF">GCM10010170_000880</name>
</gene>
<dbReference type="CDD" id="cd02440">
    <property type="entry name" value="AdoMet_MTases"/>
    <property type="match status" value="1"/>
</dbReference>
<name>A0ABN3FB17_9ACTN</name>
<keyword evidence="2" id="KW-0808">Transferase</keyword>
<evidence type="ECO:0000313" key="3">
    <source>
        <dbReference type="Proteomes" id="UP001501444"/>
    </source>
</evidence>
<dbReference type="GO" id="GO:0008168">
    <property type="term" value="F:methyltransferase activity"/>
    <property type="evidence" value="ECO:0007669"/>
    <property type="project" value="UniProtKB-KW"/>
</dbReference>
<dbReference type="InterPro" id="IPR029063">
    <property type="entry name" value="SAM-dependent_MTases_sf"/>
</dbReference>
<organism evidence="2 3">
    <name type="scientific">Dactylosporangium salmoneum</name>
    <dbReference type="NCBI Taxonomy" id="53361"/>
    <lineage>
        <taxon>Bacteria</taxon>
        <taxon>Bacillati</taxon>
        <taxon>Actinomycetota</taxon>
        <taxon>Actinomycetes</taxon>
        <taxon>Micromonosporales</taxon>
        <taxon>Micromonosporaceae</taxon>
        <taxon>Dactylosporangium</taxon>
    </lineage>
</organism>
<reference evidence="2 3" key="1">
    <citation type="journal article" date="2019" name="Int. J. Syst. Evol. Microbiol.">
        <title>The Global Catalogue of Microorganisms (GCM) 10K type strain sequencing project: providing services to taxonomists for standard genome sequencing and annotation.</title>
        <authorList>
            <consortium name="The Broad Institute Genomics Platform"/>
            <consortium name="The Broad Institute Genome Sequencing Center for Infectious Disease"/>
            <person name="Wu L."/>
            <person name="Ma J."/>
        </authorList>
    </citation>
    <scope>NUCLEOTIDE SEQUENCE [LARGE SCALE GENOMIC DNA]</scope>
    <source>
        <strain evidence="2 3">JCM 3272</strain>
    </source>
</reference>
<dbReference type="RefSeq" id="WP_344610136.1">
    <property type="nucleotide sequence ID" value="NZ_BAAARV010000003.1"/>
</dbReference>
<feature type="domain" description="Methyltransferase type 11" evidence="1">
    <location>
        <begin position="35"/>
        <end position="127"/>
    </location>
</feature>
<evidence type="ECO:0000259" key="1">
    <source>
        <dbReference type="Pfam" id="PF08241"/>
    </source>
</evidence>
<keyword evidence="2" id="KW-0489">Methyltransferase</keyword>